<dbReference type="PIRSF" id="PIRSF019455">
    <property type="entry name" value="CopR_AtkY"/>
    <property type="match status" value="1"/>
</dbReference>
<evidence type="ECO:0000313" key="5">
    <source>
        <dbReference type="EMBL" id="KED04452.1"/>
    </source>
</evidence>
<dbReference type="NCBIfam" id="TIGR02698">
    <property type="entry name" value="CopY_TcrY"/>
    <property type="match status" value="1"/>
</dbReference>
<dbReference type="GO" id="GO:0003677">
    <property type="term" value="F:DNA binding"/>
    <property type="evidence" value="ECO:0007669"/>
    <property type="project" value="UniProtKB-KW"/>
</dbReference>
<dbReference type="SUPFAM" id="SSF46785">
    <property type="entry name" value="Winged helix' DNA-binding domain"/>
    <property type="match status" value="1"/>
</dbReference>
<evidence type="ECO:0000256" key="1">
    <source>
        <dbReference type="ARBA" id="ARBA00011046"/>
    </source>
</evidence>
<dbReference type="Pfam" id="PF03965">
    <property type="entry name" value="Penicillinase_R"/>
    <property type="match status" value="1"/>
</dbReference>
<organism evidence="5 6">
    <name type="scientific">Streptococcus equi subsp. ruminatorum CECT 5772</name>
    <dbReference type="NCBI Taxonomy" id="1051981"/>
    <lineage>
        <taxon>Bacteria</taxon>
        <taxon>Bacillati</taxon>
        <taxon>Bacillota</taxon>
        <taxon>Bacilli</taxon>
        <taxon>Lactobacillales</taxon>
        <taxon>Streptococcaceae</taxon>
        <taxon>Streptococcus</taxon>
    </lineage>
</organism>
<accession>A0A922T6C8</accession>
<comment type="similarity">
    <text evidence="1">Belongs to the BlaI transcriptional regulatory family.</text>
</comment>
<comment type="caution">
    <text evidence="5">The sequence shown here is derived from an EMBL/GenBank/DDBJ whole genome shotgun (WGS) entry which is preliminary data.</text>
</comment>
<dbReference type="InterPro" id="IPR036390">
    <property type="entry name" value="WH_DNA-bd_sf"/>
</dbReference>
<dbReference type="EMBL" id="AWEX01000049">
    <property type="protein sequence ID" value="KED04452.1"/>
    <property type="molecule type" value="Genomic_DNA"/>
</dbReference>
<dbReference type="InterPro" id="IPR005650">
    <property type="entry name" value="BlaI_family"/>
</dbReference>
<dbReference type="InterPro" id="IPR036388">
    <property type="entry name" value="WH-like_DNA-bd_sf"/>
</dbReference>
<sequence length="144" mass="16669">MDTISDAEWEVMRVVWANGSMKSSEIIAILHEKHHWSDSTVKTLIGRLVKKKALRADRQGWSYIYQSLLDQDRRQLAMLRERLDGICQRHHSHLLLALLKETPMTLEDIQAFQLLLEAKKVGAVSHVRCDCVPGQCHCQKKERI</sequence>
<evidence type="ECO:0000256" key="3">
    <source>
        <dbReference type="ARBA" id="ARBA00023125"/>
    </source>
</evidence>
<dbReference type="GO" id="GO:0045892">
    <property type="term" value="P:negative regulation of DNA-templated transcription"/>
    <property type="evidence" value="ECO:0007669"/>
    <property type="project" value="InterPro"/>
</dbReference>
<evidence type="ECO:0000313" key="6">
    <source>
        <dbReference type="Proteomes" id="UP000028704"/>
    </source>
</evidence>
<dbReference type="InterPro" id="IPR014071">
    <property type="entry name" value="Cu_transp_CopY/TcrY"/>
</dbReference>
<dbReference type="RefSeq" id="WP_037580062.1">
    <property type="nucleotide sequence ID" value="NZ_AWEX01000049.1"/>
</dbReference>
<name>A0A922T6C8_9STRE</name>
<reference evidence="5 6" key="1">
    <citation type="journal article" date="2014" name="Int. J. Syst. Evol. Microbiol.">
        <title>Phylogenomics and the dynamic genome evolution of the genus Streptococcus.</title>
        <authorList>
            <consortium name="The Broad Institute Genome Sequencing Platform"/>
            <person name="Richards V.P."/>
            <person name="Palmer S.R."/>
            <person name="Pavinski Bitar P.D."/>
            <person name="Qin X."/>
            <person name="Weinstock G.M."/>
            <person name="Highlander S.K."/>
            <person name="Town C.D."/>
            <person name="Burne R.A."/>
            <person name="Stanhope M.J."/>
        </authorList>
    </citation>
    <scope>NUCLEOTIDE SEQUENCE [LARGE SCALE GENOMIC DNA]</scope>
    <source>
        <strain evidence="5 6">CECT 5772</strain>
    </source>
</reference>
<gene>
    <name evidence="5" type="ORF">CECT5772_05171</name>
</gene>
<evidence type="ECO:0000256" key="4">
    <source>
        <dbReference type="ARBA" id="ARBA00023163"/>
    </source>
</evidence>
<protein>
    <submittedName>
        <fullName evidence="5">Negative regulator of copper transport operon</fullName>
    </submittedName>
</protein>
<dbReference type="Gene3D" id="1.10.10.10">
    <property type="entry name" value="Winged helix-like DNA-binding domain superfamily/Winged helix DNA-binding domain"/>
    <property type="match status" value="1"/>
</dbReference>
<keyword evidence="2" id="KW-0805">Transcription regulation</keyword>
<keyword evidence="4" id="KW-0804">Transcription</keyword>
<evidence type="ECO:0000256" key="2">
    <source>
        <dbReference type="ARBA" id="ARBA00023015"/>
    </source>
</evidence>
<proteinExistence type="inferred from homology"/>
<dbReference type="Proteomes" id="UP000028704">
    <property type="component" value="Unassembled WGS sequence"/>
</dbReference>
<dbReference type="AlphaFoldDB" id="A0A922T6C8"/>
<keyword evidence="3" id="KW-0238">DNA-binding</keyword>